<reference evidence="8" key="1">
    <citation type="submission" date="2023-03" db="EMBL/GenBank/DDBJ databases">
        <title>Massive genome expansion in bonnet fungi (Mycena s.s.) driven by repeated elements and novel gene families across ecological guilds.</title>
        <authorList>
            <consortium name="Lawrence Berkeley National Laboratory"/>
            <person name="Harder C.B."/>
            <person name="Miyauchi S."/>
            <person name="Viragh M."/>
            <person name="Kuo A."/>
            <person name="Thoen E."/>
            <person name="Andreopoulos B."/>
            <person name="Lu D."/>
            <person name="Skrede I."/>
            <person name="Drula E."/>
            <person name="Henrissat B."/>
            <person name="Morin E."/>
            <person name="Kohler A."/>
            <person name="Barry K."/>
            <person name="LaButti K."/>
            <person name="Morin E."/>
            <person name="Salamov A."/>
            <person name="Lipzen A."/>
            <person name="Mereny Z."/>
            <person name="Hegedus B."/>
            <person name="Baldrian P."/>
            <person name="Stursova M."/>
            <person name="Weitz H."/>
            <person name="Taylor A."/>
            <person name="Grigoriev I.V."/>
            <person name="Nagy L.G."/>
            <person name="Martin F."/>
            <person name="Kauserud H."/>
        </authorList>
    </citation>
    <scope>NUCLEOTIDE SEQUENCE</scope>
    <source>
        <strain evidence="8">CBHHK067</strain>
    </source>
</reference>
<keyword evidence="2 6" id="KW-0812">Transmembrane</keyword>
<feature type="transmembrane region" description="Helical" evidence="6">
    <location>
        <begin position="266"/>
        <end position="285"/>
    </location>
</feature>
<dbReference type="Gene3D" id="1.20.1720.10">
    <property type="entry name" value="Multidrug resistance protein D"/>
    <property type="match status" value="1"/>
</dbReference>
<dbReference type="GO" id="GO:0022857">
    <property type="term" value="F:transmembrane transporter activity"/>
    <property type="evidence" value="ECO:0007669"/>
    <property type="project" value="InterPro"/>
</dbReference>
<feature type="transmembrane region" description="Helical" evidence="6">
    <location>
        <begin position="375"/>
        <end position="397"/>
    </location>
</feature>
<dbReference type="Gene3D" id="1.20.1250.20">
    <property type="entry name" value="MFS general substrate transporter like domains"/>
    <property type="match status" value="1"/>
</dbReference>
<dbReference type="PANTHER" id="PTHR23501:SF102">
    <property type="entry name" value="DRUG TRANSPORTER, PUTATIVE (AFU_ORTHOLOGUE AFUA_3G08530)-RELATED"/>
    <property type="match status" value="1"/>
</dbReference>
<evidence type="ECO:0000256" key="4">
    <source>
        <dbReference type="ARBA" id="ARBA00023136"/>
    </source>
</evidence>
<evidence type="ECO:0000313" key="8">
    <source>
        <dbReference type="EMBL" id="KAJ7667408.1"/>
    </source>
</evidence>
<dbReference type="Pfam" id="PF07690">
    <property type="entry name" value="MFS_1"/>
    <property type="match status" value="1"/>
</dbReference>
<comment type="subcellular location">
    <subcellularLocation>
        <location evidence="1">Membrane</location>
        <topology evidence="1">Multi-pass membrane protein</topology>
    </subcellularLocation>
</comment>
<dbReference type="InterPro" id="IPR036259">
    <property type="entry name" value="MFS_trans_sf"/>
</dbReference>
<dbReference type="PANTHER" id="PTHR23501">
    <property type="entry name" value="MAJOR FACILITATOR SUPERFAMILY"/>
    <property type="match status" value="1"/>
</dbReference>
<name>A0AAD7CWL5_MYCRO</name>
<evidence type="ECO:0000256" key="3">
    <source>
        <dbReference type="ARBA" id="ARBA00022989"/>
    </source>
</evidence>
<dbReference type="AlphaFoldDB" id="A0AAD7CWL5"/>
<keyword evidence="3 6" id="KW-1133">Transmembrane helix</keyword>
<dbReference type="SUPFAM" id="SSF103473">
    <property type="entry name" value="MFS general substrate transporter"/>
    <property type="match status" value="1"/>
</dbReference>
<evidence type="ECO:0000256" key="1">
    <source>
        <dbReference type="ARBA" id="ARBA00004141"/>
    </source>
</evidence>
<evidence type="ECO:0000256" key="6">
    <source>
        <dbReference type="SAM" id="Phobius"/>
    </source>
</evidence>
<evidence type="ECO:0000259" key="7">
    <source>
        <dbReference type="PROSITE" id="PS50850"/>
    </source>
</evidence>
<dbReference type="InterPro" id="IPR020846">
    <property type="entry name" value="MFS_dom"/>
</dbReference>
<dbReference type="GO" id="GO:0005886">
    <property type="term" value="C:plasma membrane"/>
    <property type="evidence" value="ECO:0007669"/>
    <property type="project" value="TreeGrafter"/>
</dbReference>
<feature type="transmembrane region" description="Helical" evidence="6">
    <location>
        <begin position="409"/>
        <end position="428"/>
    </location>
</feature>
<feature type="transmembrane region" description="Helical" evidence="6">
    <location>
        <begin position="305"/>
        <end position="323"/>
    </location>
</feature>
<feature type="transmembrane region" description="Helical" evidence="6">
    <location>
        <begin position="115"/>
        <end position="136"/>
    </location>
</feature>
<feature type="transmembrane region" description="Helical" evidence="6">
    <location>
        <begin position="178"/>
        <end position="197"/>
    </location>
</feature>
<feature type="transmembrane region" description="Helical" evidence="6">
    <location>
        <begin position="574"/>
        <end position="595"/>
    </location>
</feature>
<evidence type="ECO:0000313" key="9">
    <source>
        <dbReference type="Proteomes" id="UP001221757"/>
    </source>
</evidence>
<feature type="transmembrane region" description="Helical" evidence="6">
    <location>
        <begin position="440"/>
        <end position="456"/>
    </location>
</feature>
<organism evidence="8 9">
    <name type="scientific">Mycena rosella</name>
    <name type="common">Pink bonnet</name>
    <name type="synonym">Agaricus rosellus</name>
    <dbReference type="NCBI Taxonomy" id="1033263"/>
    <lineage>
        <taxon>Eukaryota</taxon>
        <taxon>Fungi</taxon>
        <taxon>Dikarya</taxon>
        <taxon>Basidiomycota</taxon>
        <taxon>Agaricomycotina</taxon>
        <taxon>Agaricomycetes</taxon>
        <taxon>Agaricomycetidae</taxon>
        <taxon>Agaricales</taxon>
        <taxon>Marasmiineae</taxon>
        <taxon>Mycenaceae</taxon>
        <taxon>Mycena</taxon>
    </lineage>
</organism>
<dbReference type="EMBL" id="JARKIE010000200">
    <property type="protein sequence ID" value="KAJ7667408.1"/>
    <property type="molecule type" value="Genomic_DNA"/>
</dbReference>
<feature type="transmembrane region" description="Helical" evidence="6">
    <location>
        <begin position="543"/>
        <end position="562"/>
    </location>
</feature>
<comment type="caution">
    <text evidence="8">The sequence shown here is derived from an EMBL/GenBank/DDBJ whole genome shotgun (WGS) entry which is preliminary data.</text>
</comment>
<feature type="region of interest" description="Disordered" evidence="5">
    <location>
        <begin position="1"/>
        <end position="41"/>
    </location>
</feature>
<feature type="transmembrane region" description="Helical" evidence="6">
    <location>
        <begin position="335"/>
        <end position="355"/>
    </location>
</feature>
<gene>
    <name evidence="8" type="ORF">B0H17DRAFT_1210208</name>
</gene>
<keyword evidence="9" id="KW-1185">Reference proteome</keyword>
<dbReference type="InterPro" id="IPR011701">
    <property type="entry name" value="MFS"/>
</dbReference>
<feature type="transmembrane region" description="Helical" evidence="6">
    <location>
        <begin position="148"/>
        <end position="166"/>
    </location>
</feature>
<accession>A0AAD7CWL5</accession>
<sequence length="646" mass="68677">MATQLPNAAPDCTIKPLRRHSRSSQMYSKAYPDSPQDETRSPRIFTGPKIRILLSRLHFANKPSLGNGPSSSVPRAQQAHEVRLPRDFEYCSLLSRRYAGLFVARAQGDRLLAHLCLYLYLAVCFGLELTTVSTALPTIADDLHLTEFVWVGTAYSLASTAFLPMSGGLAEIFGRQHAMLLSIVLFALGSALCGAARDQYVLIAGRTVQGLGGGGIRSLAVIILADLVTLEERGTYGILTGLTWSIACVVGPIIGGSLAARGAWRWLFYLNLPISGVAAAFVLFFLRLPTPAGTFREKIGRLDLIGNFIIISSTTCCTLALTWGGVTAPWTSLQVLVPLWCGLVGLAFFLLYEATVAVDPLVPFVLMCNRTSLSGYVQAFVVGLVTLCVVYFLPVYFQSCKGASAIRSALLGLGVAALAPAAIIAGVAVSKTQRYRPQMWAGWCITILGLGLLCTVREDTPTVRTVLFGVVTGVGLGFEYSTTMFPVQAPLPVSQNARALAFLTFIGSFAGVWGLTIGGAILDMELKRRLPAAFLARTHTSGGAGAAVAYALIPQIAGLAVGERAEVRAAFAGGLARVWGALLALAGVGLGASLCMRGLPLHAKLDGRWALREREVRISAPGLRFEMVAAPVVQVEFPGAGVDSKA</sequence>
<proteinExistence type="predicted"/>
<evidence type="ECO:0000256" key="2">
    <source>
        <dbReference type="ARBA" id="ARBA00022692"/>
    </source>
</evidence>
<dbReference type="PROSITE" id="PS50850">
    <property type="entry name" value="MFS"/>
    <property type="match status" value="1"/>
</dbReference>
<dbReference type="Proteomes" id="UP001221757">
    <property type="component" value="Unassembled WGS sequence"/>
</dbReference>
<evidence type="ECO:0000256" key="5">
    <source>
        <dbReference type="SAM" id="MobiDB-lite"/>
    </source>
</evidence>
<feature type="transmembrane region" description="Helical" evidence="6">
    <location>
        <begin position="463"/>
        <end position="480"/>
    </location>
</feature>
<feature type="transmembrane region" description="Helical" evidence="6">
    <location>
        <begin position="500"/>
        <end position="522"/>
    </location>
</feature>
<protein>
    <submittedName>
        <fullName evidence="8">Major facilitator superfamily domain-containing protein</fullName>
    </submittedName>
</protein>
<keyword evidence="4 6" id="KW-0472">Membrane</keyword>
<feature type="domain" description="Major facilitator superfamily (MFS) profile" evidence="7">
    <location>
        <begin position="114"/>
        <end position="566"/>
    </location>
</feature>
<feature type="transmembrane region" description="Helical" evidence="6">
    <location>
        <begin position="236"/>
        <end position="254"/>
    </location>
</feature>